<protein>
    <submittedName>
        <fullName evidence="1">Uncharacterized protein</fullName>
    </submittedName>
</protein>
<evidence type="ECO:0000313" key="2">
    <source>
        <dbReference type="Proteomes" id="UP000092600"/>
    </source>
</evidence>
<organism evidence="1 2">
    <name type="scientific">Ananas comosus</name>
    <name type="common">Pineapple</name>
    <name type="synonym">Ananas ananas</name>
    <dbReference type="NCBI Taxonomy" id="4615"/>
    <lineage>
        <taxon>Eukaryota</taxon>
        <taxon>Viridiplantae</taxon>
        <taxon>Streptophyta</taxon>
        <taxon>Embryophyta</taxon>
        <taxon>Tracheophyta</taxon>
        <taxon>Spermatophyta</taxon>
        <taxon>Magnoliopsida</taxon>
        <taxon>Liliopsida</taxon>
        <taxon>Poales</taxon>
        <taxon>Bromeliaceae</taxon>
        <taxon>Bromelioideae</taxon>
        <taxon>Ananas</taxon>
    </lineage>
</organism>
<gene>
    <name evidence="1" type="ORF">ACMD2_23873</name>
</gene>
<dbReference type="AlphaFoldDB" id="A0A199V3K7"/>
<sequence>MRMLEHLILGDGRATKPSNRRAVLVYLLPLVGDLGCARVMSLPVLSSLYSFTILSPDLAGMQWRKTG</sequence>
<dbReference type="EMBL" id="LSRQ01003360">
    <property type="protein sequence ID" value="OAY71667.1"/>
    <property type="molecule type" value="Genomic_DNA"/>
</dbReference>
<evidence type="ECO:0000313" key="1">
    <source>
        <dbReference type="EMBL" id="OAY71667.1"/>
    </source>
</evidence>
<comment type="caution">
    <text evidence="1">The sequence shown here is derived from an EMBL/GenBank/DDBJ whole genome shotgun (WGS) entry which is preliminary data.</text>
</comment>
<name>A0A199V3K7_ANACO</name>
<reference evidence="1 2" key="1">
    <citation type="journal article" date="2016" name="DNA Res.">
        <title>The draft genome of MD-2 pineapple using hybrid error correction of long reads.</title>
        <authorList>
            <person name="Redwan R.M."/>
            <person name="Saidin A."/>
            <person name="Kumar S.V."/>
        </authorList>
    </citation>
    <scope>NUCLEOTIDE SEQUENCE [LARGE SCALE GENOMIC DNA]</scope>
    <source>
        <strain evidence="2">cv. MD2</strain>
        <tissue evidence="1">Leaf</tissue>
    </source>
</reference>
<dbReference type="Proteomes" id="UP000092600">
    <property type="component" value="Unassembled WGS sequence"/>
</dbReference>
<proteinExistence type="predicted"/>
<accession>A0A199V3K7</accession>